<gene>
    <name evidence="10" type="ORF">KQI82_14365</name>
</gene>
<evidence type="ECO:0000256" key="8">
    <source>
        <dbReference type="ARBA" id="ARBA00048721"/>
    </source>
</evidence>
<keyword evidence="6" id="KW-0547">Nucleotide-binding</keyword>
<dbReference type="RefSeq" id="WP_216633382.1">
    <property type="nucleotide sequence ID" value="NZ_JAHLQN010000001.1"/>
</dbReference>
<dbReference type="EC" id="2.7.7.18" evidence="3"/>
<accession>A0ABS6FDG0</accession>
<proteinExistence type="predicted"/>
<keyword evidence="4" id="KW-0808">Transferase</keyword>
<evidence type="ECO:0000256" key="5">
    <source>
        <dbReference type="ARBA" id="ARBA00022695"/>
    </source>
</evidence>
<name>A0ABS6FDG0_9FIRM</name>
<dbReference type="Pfam" id="PF01467">
    <property type="entry name" value="CTP_transf_like"/>
    <property type="match status" value="1"/>
</dbReference>
<keyword evidence="11" id="KW-1185">Reference proteome</keyword>
<evidence type="ECO:0000256" key="6">
    <source>
        <dbReference type="ARBA" id="ARBA00022741"/>
    </source>
</evidence>
<comment type="pathway">
    <text evidence="2">Cofactor biosynthesis; NAD(+) biosynthesis; deamido-NAD(+) from nicotinate D-ribonucleotide: step 1/1.</text>
</comment>
<protein>
    <recommendedName>
        <fullName evidence="3">nicotinate-nucleotide adenylyltransferase</fullName>
        <ecNumber evidence="3">2.7.7.18</ecNumber>
    </recommendedName>
</protein>
<sequence>MKSRTGREWEDTFAQPYFTAHLSHAAGGEAFRCADWAALRGGLVRKGRRLRCADVVERCLPILEKIAPEPEGGWLICAYHVACQIQFPHLKTPYTPAQRDGAMCLLQAVQLLLGEERAAFDPMWDFAFCTAEEIHTSDRGEEYRNFLRSWREDYVYELMRLSCEATPFSTLPHIAGVHHVAMTVSRELAAAGAPVDPALVSAASACHDIGKFGCRAGEKVPYLHYYYTDGWCVHRGLAAVGHIAANHSTWDLELENLSMESLCLIYADFRVKEDGTGRMKVFPLEESFQVILSKLDNVDQAKRLRYEYVYLKLHDFEDYMRSLGVDVTLSGHPTAPRAVQDTALMSPDEAVEALRMMAVEHNLRLMHRFGHERLFGNVLEAARSEKSWTKVRAYVSIFEEYFTYLNATQKAQTLGFLYELLMFPEGDIRRQAAALIGRIIARFNLGYRKELPPGAGPTEDEEIQFALWSQYLMLLVSPDHKLTPWQKKHIRYALKIVVERVLEDCRSQDTEKFIAALVRLYEEPEKDEEAAFALLDALYFLPMDLCGGAAVDTLLRFTAAQLPRESLTLRAAALRFLLHAVQGGVERAAEVAERAECGGSWALKYLKDAALGRSEPCPPEVASELFLDNLKSSTPWILKDVNIRLLETQAKGDMLHIATHYSNLIKVSETIVVRYSAGESLLRIARSLSYDQRNEVAVELTKGLEVGQYEFSKYIPQCLGEFCLFLRPSEMDETIERLSQLLSSPNDSVVSAALTTVGVILEHYAVYPERFSEPERTVELRRRKLAGMLLKGLASYRSAVRQEAMWVFGRGLFGSDVLSEADKEKLFTLVAKKLLFLLSEYPGGELTLFYRAAALSHLYRFLIRHQITVGDFPFERRNKVAFFPGTFDPFTLSHKGIVREIRDLGFEVFLAVDEFSWSKKTQPSLIRRQIVSLSVADEFHVHLFPHDIPVNIANPDDLHRLRQLFAGRELYLAVGSDVIAGASSYRAEPVADSVHSLNHIVFRRQSSLHGSGGEADLSRLTGKVVELQLPTHLEDISSTQIRENIDLNRDISNLIDPAVQEFIYQNGLYLREPQYKPLMHANPLRFDYVEHPARELLEELAQAVEAGPYQRGVICRELFDDDDAVMVLRTGTQERVLGFAALRSIRVAELYSALGSREQADYIRNQAAGRLLLLTGLYEGREGCDTEQLLLTEVLARALNEECSYALFCPRDGVLRSASIETMQRQGFVRIPDIEGARPAMLVDMRSPVVLLQNMETAIKAPFSTNERVLEAVRMAHRRLQTAVTGLYPGTLVLSLNARVIHHRLVEKITAINGVSAVPETPRKLGENMCVPFGKLLRGSAVPNTVTKTIHTDKVYTPDLKSMTIEAFPYYAPLPSQVRTVKSFGRPVILVDDLLHSGDRIRVLDPLIRAERLQIREVLVGFLSGRGRDLMETRGRPVDCIYFVPNLQAWFVESTLYPFIGGDTVRREGRPGLVPSINMILPYTYPAFHQTCGKRSTFEFSRVCLENSRDILLTIESEYRAQFGKNLTLSRLSEAVILPLCPDKGGCMHYDPALAASEYLENDLAQLMRLRKLFD</sequence>
<reference evidence="10 11" key="1">
    <citation type="submission" date="2021-06" db="EMBL/GenBank/DDBJ databases">
        <authorList>
            <person name="Sun Q."/>
            <person name="Li D."/>
        </authorList>
    </citation>
    <scope>NUCLEOTIDE SEQUENCE [LARGE SCALE GENOMIC DNA]</scope>
    <source>
        <strain evidence="10 11">MSJ-2</strain>
    </source>
</reference>
<evidence type="ECO:0000256" key="7">
    <source>
        <dbReference type="ARBA" id="ARBA00022840"/>
    </source>
</evidence>
<keyword evidence="7" id="KW-0067">ATP-binding</keyword>
<dbReference type="PANTHER" id="PTHR39321:SF3">
    <property type="entry name" value="PHOSPHOPANTETHEINE ADENYLYLTRANSFERASE"/>
    <property type="match status" value="1"/>
</dbReference>
<organism evidence="10 11">
    <name type="scientific">Dysosmobacter acutus</name>
    <dbReference type="NCBI Taxonomy" id="2841504"/>
    <lineage>
        <taxon>Bacteria</taxon>
        <taxon>Bacillati</taxon>
        <taxon>Bacillota</taxon>
        <taxon>Clostridia</taxon>
        <taxon>Eubacteriales</taxon>
        <taxon>Oscillospiraceae</taxon>
        <taxon>Dysosmobacter</taxon>
    </lineage>
</organism>
<evidence type="ECO:0000256" key="3">
    <source>
        <dbReference type="ARBA" id="ARBA00012389"/>
    </source>
</evidence>
<evidence type="ECO:0000259" key="9">
    <source>
        <dbReference type="Pfam" id="PF01467"/>
    </source>
</evidence>
<keyword evidence="5" id="KW-0548">Nucleotidyltransferase</keyword>
<dbReference type="EMBL" id="JAHLQN010000001">
    <property type="protein sequence ID" value="MBU5628093.1"/>
    <property type="molecule type" value="Genomic_DNA"/>
</dbReference>
<dbReference type="InterPro" id="IPR004821">
    <property type="entry name" value="Cyt_trans-like"/>
</dbReference>
<evidence type="ECO:0000256" key="1">
    <source>
        <dbReference type="ARBA" id="ARBA00002324"/>
    </source>
</evidence>
<dbReference type="InterPro" id="IPR005248">
    <property type="entry name" value="NadD/NMNAT"/>
</dbReference>
<evidence type="ECO:0000256" key="2">
    <source>
        <dbReference type="ARBA" id="ARBA00005019"/>
    </source>
</evidence>
<evidence type="ECO:0000313" key="10">
    <source>
        <dbReference type="EMBL" id="MBU5628093.1"/>
    </source>
</evidence>
<dbReference type="Proteomes" id="UP000787672">
    <property type="component" value="Unassembled WGS sequence"/>
</dbReference>
<evidence type="ECO:0000256" key="4">
    <source>
        <dbReference type="ARBA" id="ARBA00022679"/>
    </source>
</evidence>
<feature type="domain" description="Cytidyltransferase-like" evidence="9">
    <location>
        <begin position="882"/>
        <end position="1043"/>
    </location>
</feature>
<comment type="function">
    <text evidence="1">Catalyzes the reversible adenylation of nicotinate mononucleotide (NaMN) to nicotinic acid adenine dinucleotide (NaAD).</text>
</comment>
<comment type="catalytic activity">
    <reaction evidence="8">
        <text>nicotinate beta-D-ribonucleotide + ATP + H(+) = deamido-NAD(+) + diphosphate</text>
        <dbReference type="Rhea" id="RHEA:22860"/>
        <dbReference type="ChEBI" id="CHEBI:15378"/>
        <dbReference type="ChEBI" id="CHEBI:30616"/>
        <dbReference type="ChEBI" id="CHEBI:33019"/>
        <dbReference type="ChEBI" id="CHEBI:57502"/>
        <dbReference type="ChEBI" id="CHEBI:58437"/>
        <dbReference type="EC" id="2.7.7.18"/>
    </reaction>
</comment>
<evidence type="ECO:0000313" key="11">
    <source>
        <dbReference type="Proteomes" id="UP000787672"/>
    </source>
</evidence>
<comment type="caution">
    <text evidence="10">The sequence shown here is derived from an EMBL/GenBank/DDBJ whole genome shotgun (WGS) entry which is preliminary data.</text>
</comment>
<dbReference type="PANTHER" id="PTHR39321">
    <property type="entry name" value="NICOTINATE-NUCLEOTIDE ADENYLYLTRANSFERASE-RELATED"/>
    <property type="match status" value="1"/>
</dbReference>